<name>A0A5N6U6D6_ASPAV</name>
<accession>A0A5N6U6D6</accession>
<dbReference type="Gene3D" id="3.10.310.10">
    <property type="entry name" value="Diaminopimelate Epimerase, Chain A, domain 1"/>
    <property type="match status" value="3"/>
</dbReference>
<comment type="similarity">
    <text evidence="1">Belongs to the proline racemase family.</text>
</comment>
<dbReference type="Pfam" id="PF05544">
    <property type="entry name" value="Pro_racemase"/>
    <property type="match status" value="2"/>
</dbReference>
<dbReference type="GO" id="GO:0047580">
    <property type="term" value="F:4-hydroxyproline epimerase activity"/>
    <property type="evidence" value="ECO:0007669"/>
    <property type="project" value="TreeGrafter"/>
</dbReference>
<organism evidence="2 3">
    <name type="scientific">Aspergillus avenaceus</name>
    <dbReference type="NCBI Taxonomy" id="36643"/>
    <lineage>
        <taxon>Eukaryota</taxon>
        <taxon>Fungi</taxon>
        <taxon>Dikarya</taxon>
        <taxon>Ascomycota</taxon>
        <taxon>Pezizomycotina</taxon>
        <taxon>Eurotiomycetes</taxon>
        <taxon>Eurotiomycetidae</taxon>
        <taxon>Eurotiales</taxon>
        <taxon>Aspergillaceae</taxon>
        <taxon>Aspergillus</taxon>
        <taxon>Aspergillus subgen. Circumdati</taxon>
    </lineage>
</organism>
<dbReference type="InterPro" id="IPR008794">
    <property type="entry name" value="Pro_racemase_fam"/>
</dbReference>
<gene>
    <name evidence="2" type="ORF">BDV25DRAFT_167832</name>
</gene>
<evidence type="ECO:0000256" key="1">
    <source>
        <dbReference type="ARBA" id="ARBA00007529"/>
    </source>
</evidence>
<sequence>MRPNRTISIVGCHYAGDIGDMAVGGVLDPPNCNTMYDRLFYFQKQSDDIRELLMNEPWGQSAVRLRLVLPPGNPQTDARFSIMGSDEYPSMSGGNTRCTTTLLLGTRMVKINKSVAELTLDTLTGLFVAFDNVPAYVCKHDLGVDAPGLVRVDVALGELHHGIVDAQSIGLKTSNVNGPKLNELGEQIRKAVRDTYGPVHPENDDIRGATSIQLTGVVAASAGWHEVGDQYSGLVSRKSQLQIGERFLHESIVGTTFTCHLQNTATVGPHDVVLPTVQGKCLDHWLQTDDVRSIGSIPGGFWSRGPMKCLMITLR</sequence>
<reference evidence="2 3" key="1">
    <citation type="submission" date="2019-04" db="EMBL/GenBank/DDBJ databases">
        <title>Friends and foes A comparative genomics study of 23 Aspergillus species from section Flavi.</title>
        <authorList>
            <consortium name="DOE Joint Genome Institute"/>
            <person name="Kjaerbolling I."/>
            <person name="Vesth T."/>
            <person name="Frisvad J.C."/>
            <person name="Nybo J.L."/>
            <person name="Theobald S."/>
            <person name="Kildgaard S."/>
            <person name="Isbrandt T."/>
            <person name="Kuo A."/>
            <person name="Sato A."/>
            <person name="Lyhne E.K."/>
            <person name="Kogle M.E."/>
            <person name="Wiebenga A."/>
            <person name="Kun R.S."/>
            <person name="Lubbers R.J."/>
            <person name="Makela M.R."/>
            <person name="Barry K."/>
            <person name="Chovatia M."/>
            <person name="Clum A."/>
            <person name="Daum C."/>
            <person name="Haridas S."/>
            <person name="He G."/>
            <person name="LaButti K."/>
            <person name="Lipzen A."/>
            <person name="Mondo S."/>
            <person name="Riley R."/>
            <person name="Salamov A."/>
            <person name="Simmons B.A."/>
            <person name="Magnuson J.K."/>
            <person name="Henrissat B."/>
            <person name="Mortensen U.H."/>
            <person name="Larsen T.O."/>
            <person name="Devries R.P."/>
            <person name="Grigoriev I.V."/>
            <person name="Machida M."/>
            <person name="Baker S.E."/>
            <person name="Andersen M.R."/>
        </authorList>
    </citation>
    <scope>NUCLEOTIDE SEQUENCE [LARGE SCALE GENOMIC DNA]</scope>
    <source>
        <strain evidence="2 3">IBT 18842</strain>
    </source>
</reference>
<dbReference type="PANTHER" id="PTHR33442:SF5">
    <property type="entry name" value="BIFUNCTIONAL TRANS-3-HYDROXY-L-PROLINE DEHYDRATASE_2-EPIMERASE"/>
    <property type="match status" value="1"/>
</dbReference>
<proteinExistence type="inferred from homology"/>
<dbReference type="AlphaFoldDB" id="A0A5N6U6D6"/>
<keyword evidence="3" id="KW-1185">Reference proteome</keyword>
<dbReference type="Proteomes" id="UP000325780">
    <property type="component" value="Unassembled WGS sequence"/>
</dbReference>
<dbReference type="SUPFAM" id="SSF54506">
    <property type="entry name" value="Diaminopimelate epimerase-like"/>
    <property type="match status" value="1"/>
</dbReference>
<evidence type="ECO:0000313" key="3">
    <source>
        <dbReference type="Proteomes" id="UP000325780"/>
    </source>
</evidence>
<dbReference type="OrthoDB" id="6409228at2759"/>
<evidence type="ECO:0000313" key="2">
    <source>
        <dbReference type="EMBL" id="KAE8154134.1"/>
    </source>
</evidence>
<dbReference type="EMBL" id="ML742032">
    <property type="protein sequence ID" value="KAE8154134.1"/>
    <property type="molecule type" value="Genomic_DNA"/>
</dbReference>
<protein>
    <submittedName>
        <fullName evidence="2">Uncharacterized protein</fullName>
    </submittedName>
</protein>
<dbReference type="PANTHER" id="PTHR33442">
    <property type="entry name" value="TRANS-3-HYDROXY-L-PROLINE DEHYDRATASE"/>
    <property type="match status" value="1"/>
</dbReference>